<evidence type="ECO:0000313" key="1">
    <source>
        <dbReference type="EMBL" id="KYC40342.1"/>
    </source>
</evidence>
<organism evidence="1 2">
    <name type="scientific">Scytonema hofmannii PCC 7110</name>
    <dbReference type="NCBI Taxonomy" id="128403"/>
    <lineage>
        <taxon>Bacteria</taxon>
        <taxon>Bacillati</taxon>
        <taxon>Cyanobacteriota</taxon>
        <taxon>Cyanophyceae</taxon>
        <taxon>Nostocales</taxon>
        <taxon>Scytonemataceae</taxon>
        <taxon>Scytonema</taxon>
    </lineage>
</organism>
<name>A0A139X6U0_9CYAN</name>
<sequence length="83" mass="9663">MNFMNIEQYGSVKGREGAETRYLQDTGFLNNCLTELYWNIELIAVPSLLRYKFICVHPRSSAVNSFLLYLTNVEIAKRIDKKN</sequence>
<keyword evidence="2" id="KW-1185">Reference proteome</keyword>
<protein>
    <submittedName>
        <fullName evidence="1">Uncharacterized protein</fullName>
    </submittedName>
</protein>
<gene>
    <name evidence="1" type="ORF">WA1_27830</name>
</gene>
<reference evidence="1 2" key="1">
    <citation type="journal article" date="2013" name="Genome Biol. Evol.">
        <title>Genomes of Stigonematalean cyanobacteria (subsection V) and the evolution of oxygenic photosynthesis from prokaryotes to plastids.</title>
        <authorList>
            <person name="Dagan T."/>
            <person name="Roettger M."/>
            <person name="Stucken K."/>
            <person name="Landan G."/>
            <person name="Koch R."/>
            <person name="Major P."/>
            <person name="Gould S.B."/>
            <person name="Goremykin V.V."/>
            <person name="Rippka R."/>
            <person name="Tandeau de Marsac N."/>
            <person name="Gugger M."/>
            <person name="Lockhart P.J."/>
            <person name="Allen J.F."/>
            <person name="Brune I."/>
            <person name="Maus I."/>
            <person name="Puhler A."/>
            <person name="Martin W.F."/>
        </authorList>
    </citation>
    <scope>NUCLEOTIDE SEQUENCE [LARGE SCALE GENOMIC DNA]</scope>
    <source>
        <strain evidence="1 2">PCC 7110</strain>
    </source>
</reference>
<proteinExistence type="predicted"/>
<evidence type="ECO:0000313" key="2">
    <source>
        <dbReference type="Proteomes" id="UP000076925"/>
    </source>
</evidence>
<dbReference type="AlphaFoldDB" id="A0A139X6U0"/>
<dbReference type="EMBL" id="ANNX02000030">
    <property type="protein sequence ID" value="KYC40342.1"/>
    <property type="molecule type" value="Genomic_DNA"/>
</dbReference>
<dbReference type="Proteomes" id="UP000076925">
    <property type="component" value="Unassembled WGS sequence"/>
</dbReference>
<accession>A0A139X6U0</accession>
<comment type="caution">
    <text evidence="1">The sequence shown here is derived from an EMBL/GenBank/DDBJ whole genome shotgun (WGS) entry which is preliminary data.</text>
</comment>